<protein>
    <recommendedName>
        <fullName evidence="3">DUF2283 domain-containing protein</fullName>
    </recommendedName>
</protein>
<proteinExistence type="predicted"/>
<reference evidence="1" key="1">
    <citation type="submission" date="2020-12" db="EMBL/GenBank/DDBJ databases">
        <authorList>
            <person name="Hahn C.J."/>
            <person name="Laso-Perez R."/>
            <person name="Vulcano F."/>
            <person name="Vaziourakis K.-M."/>
            <person name="Stokke R."/>
            <person name="Steen I.H."/>
            <person name="Teske A."/>
            <person name="Boetius A."/>
            <person name="Liebeke M."/>
            <person name="Amann R."/>
            <person name="Knittel K."/>
        </authorList>
    </citation>
    <scope>NUCLEOTIDE SEQUENCE</scope>
    <source>
        <strain evidence="1">Gfbio:c6db26ca-90af-429b-aeed-0e3e8aed0b5e:GoM-Arc1_AMV-AAA_792_C10</strain>
    </source>
</reference>
<dbReference type="EMBL" id="CAJHZY010000010">
    <property type="protein sequence ID" value="CAD7766745.1"/>
    <property type="molecule type" value="Genomic_DNA"/>
</dbReference>
<evidence type="ECO:0000313" key="2">
    <source>
        <dbReference type="Proteomes" id="UP000614580"/>
    </source>
</evidence>
<evidence type="ECO:0008006" key="3">
    <source>
        <dbReference type="Google" id="ProtNLM"/>
    </source>
</evidence>
<organism evidence="1 2">
    <name type="scientific">Candidatus Argoarchaeum ethanivorans</name>
    <dbReference type="NCBI Taxonomy" id="2608793"/>
    <lineage>
        <taxon>Archaea</taxon>
        <taxon>Methanobacteriati</taxon>
        <taxon>Methanobacteriota</taxon>
        <taxon>Stenosarchaea group</taxon>
        <taxon>Methanomicrobia</taxon>
        <taxon>Methanosarcinales</taxon>
        <taxon>Methanosarcinales incertae sedis</taxon>
        <taxon>GOM Arc I cluster</taxon>
        <taxon>Candidatus Argoarchaeum</taxon>
    </lineage>
</organism>
<dbReference type="AlphaFoldDB" id="A0A812A1Q9"/>
<name>A0A812A1Q9_9EURY</name>
<accession>A0A812A1Q9</accession>
<dbReference type="Proteomes" id="UP000614580">
    <property type="component" value="Unassembled WGS sequence"/>
</dbReference>
<evidence type="ECO:0000313" key="1">
    <source>
        <dbReference type="EMBL" id="CAD7766745.1"/>
    </source>
</evidence>
<sequence length="90" mass="10284">MMQVHQVKVEYDKEYDVLYLLVGHPTPAEAEPLMEDVYIRRDIYSERVAGAIIEHYSEKDKDCLSKILPVGLGNYLPTVPKNQNKLGCTC</sequence>
<comment type="caution">
    <text evidence="1">The sequence shown here is derived from an EMBL/GenBank/DDBJ whole genome shotgun (WGS) entry which is preliminary data.</text>
</comment>
<gene>
    <name evidence="1" type="ORF">DNFNHJIP_00144</name>
</gene>